<organism evidence="4 5">
    <name type="scientific">Streptomyces rubradiris</name>
    <name type="common">Streptomyces achromogenes subsp. rubradiris</name>
    <dbReference type="NCBI Taxonomy" id="285531"/>
    <lineage>
        <taxon>Bacteria</taxon>
        <taxon>Bacillati</taxon>
        <taxon>Actinomycetota</taxon>
        <taxon>Actinomycetes</taxon>
        <taxon>Kitasatosporales</taxon>
        <taxon>Streptomycetaceae</taxon>
        <taxon>Streptomyces</taxon>
    </lineage>
</organism>
<dbReference type="PANTHER" id="PTHR43313">
    <property type="entry name" value="SHORT-CHAIN DEHYDROGENASE/REDUCTASE FAMILY 9C"/>
    <property type="match status" value="1"/>
</dbReference>
<dbReference type="PRINTS" id="PR00080">
    <property type="entry name" value="SDRFAMILY"/>
</dbReference>
<gene>
    <name evidence="4" type="ORF">Srubr_20780</name>
</gene>
<dbReference type="Pfam" id="PF00106">
    <property type="entry name" value="adh_short"/>
    <property type="match status" value="1"/>
</dbReference>
<dbReference type="RefSeq" id="WP_189997789.1">
    <property type="nucleotide sequence ID" value="NZ_BNCB01000016.1"/>
</dbReference>
<dbReference type="SUPFAM" id="SSF51735">
    <property type="entry name" value="NAD(P)-binding Rossmann-fold domains"/>
    <property type="match status" value="1"/>
</dbReference>
<proteinExistence type="inferred from homology"/>
<evidence type="ECO:0000256" key="1">
    <source>
        <dbReference type="ARBA" id="ARBA00006484"/>
    </source>
</evidence>
<dbReference type="InterPro" id="IPR036291">
    <property type="entry name" value="NAD(P)-bd_dom_sf"/>
</dbReference>
<evidence type="ECO:0000256" key="2">
    <source>
        <dbReference type="RuleBase" id="RU000363"/>
    </source>
</evidence>
<feature type="domain" description="Ketoreductase" evidence="3">
    <location>
        <begin position="3"/>
        <end position="186"/>
    </location>
</feature>
<evidence type="ECO:0000313" key="5">
    <source>
        <dbReference type="Proteomes" id="UP000646738"/>
    </source>
</evidence>
<name>A0ABQ3R8S7_STRRR</name>
<accession>A0ABQ3R8S7</accession>
<dbReference type="InterPro" id="IPR002347">
    <property type="entry name" value="SDR_fam"/>
</dbReference>
<dbReference type="EMBL" id="BNEA01000007">
    <property type="protein sequence ID" value="GHI52232.1"/>
    <property type="molecule type" value="Genomic_DNA"/>
</dbReference>
<dbReference type="InterPro" id="IPR020904">
    <property type="entry name" value="Sc_DH/Rdtase_CS"/>
</dbReference>
<dbReference type="PRINTS" id="PR00081">
    <property type="entry name" value="GDHRDH"/>
</dbReference>
<protein>
    <submittedName>
        <fullName evidence="4">Short-chain dehydrogenase</fullName>
    </submittedName>
</protein>
<dbReference type="Proteomes" id="UP000646738">
    <property type="component" value="Unassembled WGS sequence"/>
</dbReference>
<evidence type="ECO:0000259" key="3">
    <source>
        <dbReference type="SMART" id="SM00822"/>
    </source>
</evidence>
<dbReference type="PROSITE" id="PS00061">
    <property type="entry name" value="ADH_SHORT"/>
    <property type="match status" value="1"/>
</dbReference>
<sequence>MRRSVLVTGATSGVGRGAALKLAKAGFEVFATARDEEKAEKLRAEAAERDVTLRTVLLDVADADSCRDACAQVAEATEGGPWALVNNAGIPLAGAVEDIDDVAARHLLEVNVVGAARMARLVLPGMRKRGDGRIVNVSSLAGRVTAPAMGWYCAGKSALGALNDALRMEAGPGGVQVVVVEAGAYASAIQNRAADALAALAARGQTVFGDMYRVAEAGLRESATRLPGSEAVASAVCQALFAARPRPRYVVGRQARLGPVADALAPVRVKDHVKRAAMGAEAHPLVAYAARRWCTPW</sequence>
<dbReference type="Gene3D" id="3.40.50.720">
    <property type="entry name" value="NAD(P)-binding Rossmann-like Domain"/>
    <property type="match status" value="1"/>
</dbReference>
<keyword evidence="5" id="KW-1185">Reference proteome</keyword>
<dbReference type="PANTHER" id="PTHR43313:SF1">
    <property type="entry name" value="3BETA-HYDROXYSTEROID DEHYDROGENASE DHS-16"/>
    <property type="match status" value="1"/>
</dbReference>
<dbReference type="InterPro" id="IPR057326">
    <property type="entry name" value="KR_dom"/>
</dbReference>
<reference evidence="5" key="1">
    <citation type="submission" date="2023-07" db="EMBL/GenBank/DDBJ databases">
        <title>Whole genome shotgun sequence of Streptomyces achromogenes subsp. rubradiris NBRC 14000.</title>
        <authorList>
            <person name="Komaki H."/>
            <person name="Tamura T."/>
        </authorList>
    </citation>
    <scope>NUCLEOTIDE SEQUENCE [LARGE SCALE GENOMIC DNA]</scope>
    <source>
        <strain evidence="5">NBRC 14000</strain>
    </source>
</reference>
<comment type="similarity">
    <text evidence="1 2">Belongs to the short-chain dehydrogenases/reductases (SDR) family.</text>
</comment>
<dbReference type="SMART" id="SM00822">
    <property type="entry name" value="PKS_KR"/>
    <property type="match status" value="1"/>
</dbReference>
<comment type="caution">
    <text evidence="4">The sequence shown here is derived from an EMBL/GenBank/DDBJ whole genome shotgun (WGS) entry which is preliminary data.</text>
</comment>
<evidence type="ECO:0000313" key="4">
    <source>
        <dbReference type="EMBL" id="GHI52232.1"/>
    </source>
</evidence>